<evidence type="ECO:0000256" key="2">
    <source>
        <dbReference type="ARBA" id="ARBA00022448"/>
    </source>
</evidence>
<keyword evidence="4" id="KW-0597">Phosphoprotein</keyword>
<evidence type="ECO:0000256" key="6">
    <source>
        <dbReference type="ARBA" id="ARBA00022683"/>
    </source>
</evidence>
<dbReference type="EMBL" id="JBFMIA010000001">
    <property type="protein sequence ID" value="MEW9500300.1"/>
    <property type="molecule type" value="Genomic_DNA"/>
</dbReference>
<evidence type="ECO:0000259" key="11">
    <source>
        <dbReference type="PROSITE" id="PS51094"/>
    </source>
</evidence>
<accession>A0ABV3PYY1</accession>
<dbReference type="CDD" id="cd00211">
    <property type="entry name" value="PTS_IIA_fru"/>
    <property type="match status" value="1"/>
</dbReference>
<dbReference type="Gene3D" id="3.40.930.10">
    <property type="entry name" value="Mannitol-specific EII, Chain A"/>
    <property type="match status" value="1"/>
</dbReference>
<organism evidence="12 13">
    <name type="scientific">Jeotgalibacillus marinus</name>
    <dbReference type="NCBI Taxonomy" id="86667"/>
    <lineage>
        <taxon>Bacteria</taxon>
        <taxon>Bacillati</taxon>
        <taxon>Bacillota</taxon>
        <taxon>Bacilli</taxon>
        <taxon>Bacillales</taxon>
        <taxon>Caryophanaceae</taxon>
        <taxon>Jeotgalibacillus</taxon>
    </lineage>
</organism>
<protein>
    <recommendedName>
        <fullName evidence="9">Ascorbate-specific PTS system EIIA component</fullName>
    </recommendedName>
    <alternativeName>
        <fullName evidence="10">Ascorbate-specific phosphotransferase enzyme IIA component</fullName>
    </alternativeName>
</protein>
<evidence type="ECO:0000256" key="3">
    <source>
        <dbReference type="ARBA" id="ARBA00022490"/>
    </source>
</evidence>
<keyword evidence="12" id="KW-0762">Sugar transport</keyword>
<dbReference type="InterPro" id="IPR051351">
    <property type="entry name" value="Ascorbate-PTS_EIIA_comp"/>
</dbReference>
<comment type="function">
    <text evidence="8">The phosphoenolpyruvate-dependent sugar phosphotransferase system (sugar PTS), a major carbohydrate active transport system, catalyzes the phosphorylation of incoming sugar substrates concomitantly with their translocation across the cell membrane. The enzyme II UlaABC PTS system is involved in ascorbate transport.</text>
</comment>
<sequence length="147" mass="16318">MLNEIIGGIQIADKVESWQDAIELAASPLLQKGMIKEDYIDAMITNINKLGPYVIIAPHVAIPHARPEDGVNKLAMSLLKLNQPIAFSEEERHQASLIFILAATDNQTHLKALSQLSTMLSEEENIDTLINGKTIEDLQILIDKYSE</sequence>
<evidence type="ECO:0000256" key="1">
    <source>
        <dbReference type="ARBA" id="ARBA00004496"/>
    </source>
</evidence>
<comment type="caution">
    <text evidence="12">The sequence shown here is derived from an EMBL/GenBank/DDBJ whole genome shotgun (WGS) entry which is preliminary data.</text>
</comment>
<keyword evidence="13" id="KW-1185">Reference proteome</keyword>
<reference evidence="12 13" key="1">
    <citation type="journal article" date="1979" name="Int. J. Syst. Evol. Microbiol.">
        <title>Bacillus globisporus subsp. marinus subsp. nov.</title>
        <authorList>
            <person name="Liu H."/>
        </authorList>
    </citation>
    <scope>NUCLEOTIDE SEQUENCE [LARGE SCALE GENOMIC DNA]</scope>
    <source>
        <strain evidence="12 13">DSM 1297</strain>
    </source>
</reference>
<dbReference type="RefSeq" id="WP_367777579.1">
    <property type="nucleotide sequence ID" value="NZ_JBFMIA010000001.1"/>
</dbReference>
<evidence type="ECO:0000256" key="9">
    <source>
        <dbReference type="ARBA" id="ARBA00041175"/>
    </source>
</evidence>
<evidence type="ECO:0000256" key="10">
    <source>
        <dbReference type="ARBA" id="ARBA00042072"/>
    </source>
</evidence>
<evidence type="ECO:0000313" key="12">
    <source>
        <dbReference type="EMBL" id="MEW9500300.1"/>
    </source>
</evidence>
<dbReference type="PANTHER" id="PTHR36203:SF1">
    <property type="entry name" value="ASCORBATE-SPECIFIC PTS SYSTEM EIIA COMPONENT"/>
    <property type="match status" value="1"/>
</dbReference>
<dbReference type="Pfam" id="PF00359">
    <property type="entry name" value="PTS_EIIA_2"/>
    <property type="match status" value="1"/>
</dbReference>
<evidence type="ECO:0000256" key="7">
    <source>
        <dbReference type="ARBA" id="ARBA00022777"/>
    </source>
</evidence>
<dbReference type="SUPFAM" id="SSF55804">
    <property type="entry name" value="Phoshotransferase/anion transport protein"/>
    <property type="match status" value="1"/>
</dbReference>
<keyword evidence="3" id="KW-0963">Cytoplasm</keyword>
<comment type="subcellular location">
    <subcellularLocation>
        <location evidence="1">Cytoplasm</location>
    </subcellularLocation>
</comment>
<proteinExistence type="predicted"/>
<keyword evidence="6" id="KW-0598">Phosphotransferase system</keyword>
<dbReference type="InterPro" id="IPR002178">
    <property type="entry name" value="PTS_EIIA_type-2_dom"/>
</dbReference>
<dbReference type="PROSITE" id="PS51094">
    <property type="entry name" value="PTS_EIIA_TYPE_2"/>
    <property type="match status" value="1"/>
</dbReference>
<dbReference type="Proteomes" id="UP001556040">
    <property type="component" value="Unassembled WGS sequence"/>
</dbReference>
<keyword evidence="5" id="KW-0808">Transferase</keyword>
<evidence type="ECO:0000313" key="13">
    <source>
        <dbReference type="Proteomes" id="UP001556040"/>
    </source>
</evidence>
<evidence type="ECO:0000256" key="4">
    <source>
        <dbReference type="ARBA" id="ARBA00022553"/>
    </source>
</evidence>
<dbReference type="PANTHER" id="PTHR36203">
    <property type="entry name" value="ASCORBATE-SPECIFIC PTS SYSTEM EIIA COMPONENT"/>
    <property type="match status" value="1"/>
</dbReference>
<dbReference type="InterPro" id="IPR016152">
    <property type="entry name" value="PTrfase/Anion_transptr"/>
</dbReference>
<feature type="domain" description="PTS EIIA type-2" evidence="11">
    <location>
        <begin position="1"/>
        <end position="145"/>
    </location>
</feature>
<evidence type="ECO:0000256" key="8">
    <source>
        <dbReference type="ARBA" id="ARBA00037387"/>
    </source>
</evidence>
<evidence type="ECO:0000256" key="5">
    <source>
        <dbReference type="ARBA" id="ARBA00022679"/>
    </source>
</evidence>
<keyword evidence="7" id="KW-0418">Kinase</keyword>
<gene>
    <name evidence="12" type="ORF">AB1471_00625</name>
</gene>
<name>A0ABV3PYY1_9BACL</name>
<keyword evidence="2" id="KW-0813">Transport</keyword>